<dbReference type="InterPro" id="IPR029062">
    <property type="entry name" value="Class_I_gatase-like"/>
</dbReference>
<dbReference type="GO" id="GO:0005829">
    <property type="term" value="C:cytosol"/>
    <property type="evidence" value="ECO:0007669"/>
    <property type="project" value="TreeGrafter"/>
</dbReference>
<organism evidence="2 3">
    <name type="scientific">Albimonas pacifica</name>
    <dbReference type="NCBI Taxonomy" id="1114924"/>
    <lineage>
        <taxon>Bacteria</taxon>
        <taxon>Pseudomonadati</taxon>
        <taxon>Pseudomonadota</taxon>
        <taxon>Alphaproteobacteria</taxon>
        <taxon>Rhodobacterales</taxon>
        <taxon>Paracoccaceae</taxon>
        <taxon>Albimonas</taxon>
    </lineage>
</organism>
<dbReference type="RefSeq" id="WP_092860727.1">
    <property type="nucleotide sequence ID" value="NZ_FOQH01000006.1"/>
</dbReference>
<evidence type="ECO:0000313" key="3">
    <source>
        <dbReference type="Proteomes" id="UP000199377"/>
    </source>
</evidence>
<accession>A0A1I3I1C5</accession>
<dbReference type="PROSITE" id="PS51273">
    <property type="entry name" value="GATASE_TYPE_1"/>
    <property type="match status" value="1"/>
</dbReference>
<dbReference type="Gene3D" id="3.40.50.880">
    <property type="match status" value="1"/>
</dbReference>
<dbReference type="InterPro" id="IPR017926">
    <property type="entry name" value="GATASE"/>
</dbReference>
<dbReference type="STRING" id="1114924.SAMN05216258_106291"/>
<evidence type="ECO:0000259" key="1">
    <source>
        <dbReference type="Pfam" id="PF00117"/>
    </source>
</evidence>
<proteinExistence type="predicted"/>
<feature type="domain" description="Glutamine amidotransferase" evidence="1">
    <location>
        <begin position="54"/>
        <end position="180"/>
    </location>
</feature>
<dbReference type="EMBL" id="FOQH01000006">
    <property type="protein sequence ID" value="SFI41815.1"/>
    <property type="molecule type" value="Genomic_DNA"/>
</dbReference>
<dbReference type="Proteomes" id="UP000199377">
    <property type="component" value="Unassembled WGS sequence"/>
</dbReference>
<dbReference type="InterPro" id="IPR044992">
    <property type="entry name" value="ChyE-like"/>
</dbReference>
<sequence length="232" mass="25547">MRIGILETGFPPRELQDAHGTYPDMFARLLAGHGFAFRAWPVLKDEFPAGPQEADGWLITGSRFGVYEDEPWIARSMDLVREIAAAKLPMVGICFGHQLMAQALGGHVEKSDRGWGLGPVDYRDLEIGEPMRIIAVHQDQVTTQPPATRIIAQTDHCPIAGLAWTETPAISWQPHPEMSPAFTSQLIEMRRGATYDDALADAALSRMSEPLTSPALGARIARFFKENAKVDA</sequence>
<evidence type="ECO:0000313" key="2">
    <source>
        <dbReference type="EMBL" id="SFI41815.1"/>
    </source>
</evidence>
<keyword evidence="3" id="KW-1185">Reference proteome</keyword>
<dbReference type="PANTHER" id="PTHR42695">
    <property type="entry name" value="GLUTAMINE AMIDOTRANSFERASE YLR126C-RELATED"/>
    <property type="match status" value="1"/>
</dbReference>
<dbReference type="SUPFAM" id="SSF52317">
    <property type="entry name" value="Class I glutamine amidotransferase-like"/>
    <property type="match status" value="1"/>
</dbReference>
<reference evidence="2 3" key="1">
    <citation type="submission" date="2016-10" db="EMBL/GenBank/DDBJ databases">
        <authorList>
            <person name="de Groot N.N."/>
        </authorList>
    </citation>
    <scope>NUCLEOTIDE SEQUENCE [LARGE SCALE GENOMIC DNA]</scope>
    <source>
        <strain evidence="2 3">CGMCC 1.11030</strain>
    </source>
</reference>
<protein>
    <submittedName>
        <fullName evidence="2">GMP synthase (Glutamine-hydrolysing)</fullName>
    </submittedName>
</protein>
<gene>
    <name evidence="2" type="ORF">SAMN05216258_106291</name>
</gene>
<dbReference type="AlphaFoldDB" id="A0A1I3I1C5"/>
<dbReference type="Pfam" id="PF00117">
    <property type="entry name" value="GATase"/>
    <property type="match status" value="1"/>
</dbReference>
<name>A0A1I3I1C5_9RHOB</name>
<dbReference type="PANTHER" id="PTHR42695:SF5">
    <property type="entry name" value="GLUTAMINE AMIDOTRANSFERASE YLR126C-RELATED"/>
    <property type="match status" value="1"/>
</dbReference>
<dbReference type="OrthoDB" id="7365442at2"/>
<dbReference type="CDD" id="cd01741">
    <property type="entry name" value="GATase1_1"/>
    <property type="match status" value="1"/>
</dbReference>